<evidence type="ECO:0000256" key="2">
    <source>
        <dbReference type="SAM" id="Phobius"/>
    </source>
</evidence>
<feature type="transmembrane region" description="Helical" evidence="2">
    <location>
        <begin position="18"/>
        <end position="40"/>
    </location>
</feature>
<dbReference type="InterPro" id="IPR019546">
    <property type="entry name" value="TAT_signal_bac_arc"/>
</dbReference>
<dbReference type="SMART" id="SM00902">
    <property type="entry name" value="Fe_hyd_SSU"/>
    <property type="match status" value="1"/>
</dbReference>
<evidence type="ECO:0000313" key="8">
    <source>
        <dbReference type="Proteomes" id="UP001075461"/>
    </source>
</evidence>
<reference evidence="6 7" key="1">
    <citation type="submission" date="2020-05" db="EMBL/GenBank/DDBJ databases">
        <title>Complete genome sequencing of Campylobacter and Arcobacter type strains.</title>
        <authorList>
            <person name="Miller W.G."/>
            <person name="Yee E."/>
        </authorList>
    </citation>
    <scope>NUCLEOTIDE SEQUENCE [LARGE SCALE GENOMIC DNA]</scope>
    <source>
        <strain evidence="6 7">LMG 6451</strain>
    </source>
</reference>
<sequence length="113" mass="12696">MAKYVEKKVGLLFSRRDFLKVAGVGVSAIAISGYVLTDIVKKRKSYISMRQAGLYNDDKRLQKVNLTASHQNPSALRAYKDLNTEPMGEVAEELLHTNVYVDRMNLKLGVKHA</sequence>
<dbReference type="RefSeq" id="WP_018712281.1">
    <property type="nucleotide sequence ID" value="NZ_BQNW01000001.1"/>
</dbReference>
<reference evidence="5" key="2">
    <citation type="submission" date="2022-12" db="EMBL/GenBank/DDBJ databases">
        <title>Species Delineation and Comparative Genomics within the Campylobacter ureolyticus Complex.</title>
        <authorList>
            <person name="Maki J."/>
            <person name="Howard M."/>
            <person name="Connelly S."/>
            <person name="Hardy D.J."/>
            <person name="Cameron A."/>
        </authorList>
    </citation>
    <scope>NUCLEOTIDE SEQUENCE</scope>
    <source>
        <strain evidence="5">URMC_786</strain>
        <strain evidence="4">URMC_787</strain>
    </source>
</reference>
<dbReference type="Pfam" id="PF02256">
    <property type="entry name" value="Fe_hyd_SSU"/>
    <property type="match status" value="1"/>
</dbReference>
<dbReference type="Proteomes" id="UP000509722">
    <property type="component" value="Chromosome"/>
</dbReference>
<evidence type="ECO:0000259" key="3">
    <source>
        <dbReference type="SMART" id="SM00902"/>
    </source>
</evidence>
<dbReference type="GO" id="GO:0009055">
    <property type="term" value="F:electron transfer activity"/>
    <property type="evidence" value="ECO:0007669"/>
    <property type="project" value="InterPro"/>
</dbReference>
<keyword evidence="2" id="KW-1133">Transmembrane helix</keyword>
<evidence type="ECO:0000313" key="7">
    <source>
        <dbReference type="Proteomes" id="UP000509722"/>
    </source>
</evidence>
<dbReference type="Proteomes" id="UP001075225">
    <property type="component" value="Unassembled WGS sequence"/>
</dbReference>
<dbReference type="GO" id="GO:0005506">
    <property type="term" value="F:iron ion binding"/>
    <property type="evidence" value="ECO:0007669"/>
    <property type="project" value="InterPro"/>
</dbReference>
<dbReference type="GO" id="GO:0042597">
    <property type="term" value="C:periplasmic space"/>
    <property type="evidence" value="ECO:0007669"/>
    <property type="project" value="InterPro"/>
</dbReference>
<evidence type="ECO:0000313" key="4">
    <source>
        <dbReference type="EMBL" id="MCZ6160213.1"/>
    </source>
</evidence>
<protein>
    <submittedName>
        <fullName evidence="5">Iron hydrogenase small subunit</fullName>
    </submittedName>
    <submittedName>
        <fullName evidence="6">[Fe-Fe] hydrogenase, small subunit</fullName>
    </submittedName>
</protein>
<dbReference type="AlphaFoldDB" id="A0A381EBC0"/>
<dbReference type="Proteomes" id="UP001075461">
    <property type="component" value="Unassembled WGS sequence"/>
</dbReference>
<dbReference type="InterPro" id="IPR003149">
    <property type="entry name" value="Fe_hydrogenase_ssu"/>
</dbReference>
<organism evidence="5 8">
    <name type="scientific">Campylobacter ureolyticus</name>
    <dbReference type="NCBI Taxonomy" id="827"/>
    <lineage>
        <taxon>Bacteria</taxon>
        <taxon>Pseudomonadati</taxon>
        <taxon>Campylobacterota</taxon>
        <taxon>Epsilonproteobacteria</taxon>
        <taxon>Campylobacterales</taxon>
        <taxon>Campylobacteraceae</taxon>
        <taxon>Campylobacter</taxon>
    </lineage>
</organism>
<dbReference type="GeneID" id="77175385"/>
<accession>A0A381EBC0</accession>
<gene>
    <name evidence="6" type="ORF">CURT_0475</name>
    <name evidence="4" type="ORF">O6B32_06935</name>
    <name evidence="5" type="ORF">O6B92_02155</name>
</gene>
<keyword evidence="1" id="KW-0500">Molybdenum</keyword>
<keyword evidence="2" id="KW-0812">Transmembrane</keyword>
<evidence type="ECO:0000313" key="6">
    <source>
        <dbReference type="EMBL" id="QKF83996.1"/>
    </source>
</evidence>
<dbReference type="GO" id="GO:0051536">
    <property type="term" value="F:iron-sulfur cluster binding"/>
    <property type="evidence" value="ECO:0007669"/>
    <property type="project" value="InterPro"/>
</dbReference>
<dbReference type="NCBIfam" id="TIGR01409">
    <property type="entry name" value="TAT_signal_seq"/>
    <property type="match status" value="1"/>
</dbReference>
<dbReference type="OrthoDB" id="5360755at2"/>
<dbReference type="EMBL" id="JAPXGP010000001">
    <property type="protein sequence ID" value="MCZ6161155.1"/>
    <property type="molecule type" value="Genomic_DNA"/>
</dbReference>
<name>A0A381EBC0_9BACT</name>
<dbReference type="EMBL" id="CP053832">
    <property type="protein sequence ID" value="QKF83996.1"/>
    <property type="molecule type" value="Genomic_DNA"/>
</dbReference>
<dbReference type="GO" id="GO:0008901">
    <property type="term" value="F:ferredoxin hydrogenase activity"/>
    <property type="evidence" value="ECO:0007669"/>
    <property type="project" value="InterPro"/>
</dbReference>
<evidence type="ECO:0000313" key="5">
    <source>
        <dbReference type="EMBL" id="MCZ6161155.1"/>
    </source>
</evidence>
<dbReference type="EMBL" id="JAPXGO010000005">
    <property type="protein sequence ID" value="MCZ6160213.1"/>
    <property type="molecule type" value="Genomic_DNA"/>
</dbReference>
<evidence type="ECO:0000256" key="1">
    <source>
        <dbReference type="ARBA" id="ARBA00022505"/>
    </source>
</evidence>
<dbReference type="Gene3D" id="4.10.260.20">
    <property type="entry name" value="Iron hydrogenase, small subunit"/>
    <property type="match status" value="1"/>
</dbReference>
<keyword evidence="2" id="KW-0472">Membrane</keyword>
<dbReference type="InterPro" id="IPR008953">
    <property type="entry name" value="Fe_hydrogenase_HydB"/>
</dbReference>
<dbReference type="SUPFAM" id="SSF48674">
    <property type="entry name" value="Fe-only hydrogenase smaller subunit"/>
    <property type="match status" value="1"/>
</dbReference>
<feature type="domain" description="Iron hydrogenase small subunit" evidence="3">
    <location>
        <begin position="41"/>
        <end position="104"/>
    </location>
</feature>
<proteinExistence type="predicted"/>
<dbReference type="InterPro" id="IPR036991">
    <property type="entry name" value="Fe_hydrogenase_ssu_sf"/>
</dbReference>